<organism evidence="10 11">
    <name type="scientific">Chelatococcus reniformis</name>
    <dbReference type="NCBI Taxonomy" id="1494448"/>
    <lineage>
        <taxon>Bacteria</taxon>
        <taxon>Pseudomonadati</taxon>
        <taxon>Pseudomonadota</taxon>
        <taxon>Alphaproteobacteria</taxon>
        <taxon>Hyphomicrobiales</taxon>
        <taxon>Chelatococcaceae</taxon>
        <taxon>Chelatococcus</taxon>
    </lineage>
</organism>
<dbReference type="InterPro" id="IPR003439">
    <property type="entry name" value="ABC_transporter-like_ATP-bd"/>
</dbReference>
<dbReference type="Gene3D" id="3.40.50.300">
    <property type="entry name" value="P-loop containing nucleotide triphosphate hydrolases"/>
    <property type="match status" value="1"/>
</dbReference>
<evidence type="ECO:0000259" key="9">
    <source>
        <dbReference type="PROSITE" id="PS50893"/>
    </source>
</evidence>
<dbReference type="Pfam" id="PF12399">
    <property type="entry name" value="BCA_ABC_TP_C"/>
    <property type="match status" value="1"/>
</dbReference>
<dbReference type="Proteomes" id="UP000637002">
    <property type="component" value="Unassembled WGS sequence"/>
</dbReference>
<evidence type="ECO:0000256" key="5">
    <source>
        <dbReference type="ARBA" id="ARBA00022840"/>
    </source>
</evidence>
<evidence type="ECO:0000256" key="1">
    <source>
        <dbReference type="ARBA" id="ARBA00004651"/>
    </source>
</evidence>
<feature type="transmembrane region" description="Helical" evidence="8">
    <location>
        <begin position="92"/>
        <end position="112"/>
    </location>
</feature>
<dbReference type="SMART" id="SM00382">
    <property type="entry name" value="AAA"/>
    <property type="match status" value="1"/>
</dbReference>
<dbReference type="InterPro" id="IPR043428">
    <property type="entry name" value="LivM-like"/>
</dbReference>
<keyword evidence="7 8" id="KW-0472">Membrane</keyword>
<dbReference type="EMBL" id="BMGG01000009">
    <property type="protein sequence ID" value="GGC83205.1"/>
    <property type="molecule type" value="Genomic_DNA"/>
</dbReference>
<comment type="subcellular location">
    <subcellularLocation>
        <location evidence="1">Cell membrane</location>
        <topology evidence="1">Multi-pass membrane protein</topology>
    </subcellularLocation>
</comment>
<dbReference type="AlphaFoldDB" id="A0A916URF8"/>
<feature type="transmembrane region" description="Helical" evidence="8">
    <location>
        <begin position="38"/>
        <end position="59"/>
    </location>
</feature>
<name>A0A916URF8_9HYPH</name>
<dbReference type="PROSITE" id="PS50893">
    <property type="entry name" value="ABC_TRANSPORTER_2"/>
    <property type="match status" value="1"/>
</dbReference>
<keyword evidence="4" id="KW-0547">Nucleotide-binding</keyword>
<dbReference type="PANTHER" id="PTHR30482">
    <property type="entry name" value="HIGH-AFFINITY BRANCHED-CHAIN AMINO ACID TRANSPORT SYSTEM PERMEASE"/>
    <property type="match status" value="1"/>
</dbReference>
<evidence type="ECO:0000256" key="2">
    <source>
        <dbReference type="ARBA" id="ARBA00022475"/>
    </source>
</evidence>
<accession>A0A916URF8</accession>
<dbReference type="CDD" id="cd03219">
    <property type="entry name" value="ABC_Mj1267_LivG_branched"/>
    <property type="match status" value="1"/>
</dbReference>
<feature type="transmembrane region" description="Helical" evidence="8">
    <location>
        <begin position="291"/>
        <end position="313"/>
    </location>
</feature>
<proteinExistence type="predicted"/>
<dbReference type="Pfam" id="PF02653">
    <property type="entry name" value="BPD_transp_2"/>
    <property type="match status" value="1"/>
</dbReference>
<feature type="transmembrane region" description="Helical" evidence="8">
    <location>
        <begin position="66"/>
        <end position="86"/>
    </location>
</feature>
<dbReference type="CDD" id="cd06581">
    <property type="entry name" value="TM_PBP1_LivM_like"/>
    <property type="match status" value="1"/>
</dbReference>
<comment type="caution">
    <text evidence="10">The sequence shown here is derived from an EMBL/GenBank/DDBJ whole genome shotgun (WGS) entry which is preliminary data.</text>
</comment>
<feature type="transmembrane region" description="Helical" evidence="8">
    <location>
        <begin position="217"/>
        <end position="236"/>
    </location>
</feature>
<protein>
    <submittedName>
        <fullName evidence="10">Branched-chain amino acid ABC transporter permease</fullName>
    </submittedName>
</protein>
<evidence type="ECO:0000256" key="3">
    <source>
        <dbReference type="ARBA" id="ARBA00022692"/>
    </source>
</evidence>
<evidence type="ECO:0000313" key="11">
    <source>
        <dbReference type="Proteomes" id="UP000637002"/>
    </source>
</evidence>
<dbReference type="GO" id="GO:0005524">
    <property type="term" value="F:ATP binding"/>
    <property type="evidence" value="ECO:0007669"/>
    <property type="project" value="UniProtKB-KW"/>
</dbReference>
<dbReference type="Pfam" id="PF00005">
    <property type="entry name" value="ABC_tran"/>
    <property type="match status" value="1"/>
</dbReference>
<evidence type="ECO:0000256" key="4">
    <source>
        <dbReference type="ARBA" id="ARBA00022741"/>
    </source>
</evidence>
<evidence type="ECO:0000256" key="6">
    <source>
        <dbReference type="ARBA" id="ARBA00022989"/>
    </source>
</evidence>
<keyword evidence="3 8" id="KW-0812">Transmembrane</keyword>
<reference evidence="10" key="1">
    <citation type="journal article" date="2014" name="Int. J. Syst. Evol. Microbiol.">
        <title>Complete genome sequence of Corynebacterium casei LMG S-19264T (=DSM 44701T), isolated from a smear-ripened cheese.</title>
        <authorList>
            <consortium name="US DOE Joint Genome Institute (JGI-PGF)"/>
            <person name="Walter F."/>
            <person name="Albersmeier A."/>
            <person name="Kalinowski J."/>
            <person name="Ruckert C."/>
        </authorList>
    </citation>
    <scope>NUCLEOTIDE SEQUENCE</scope>
    <source>
        <strain evidence="10">CGMCC 1.12919</strain>
    </source>
</reference>
<evidence type="ECO:0000256" key="8">
    <source>
        <dbReference type="SAM" id="Phobius"/>
    </source>
</evidence>
<feature type="transmembrane region" description="Helical" evidence="8">
    <location>
        <begin position="252"/>
        <end position="279"/>
    </location>
</feature>
<feature type="transmembrane region" description="Helical" evidence="8">
    <location>
        <begin position="167"/>
        <end position="183"/>
    </location>
</feature>
<dbReference type="InterPro" id="IPR003593">
    <property type="entry name" value="AAA+_ATPase"/>
</dbReference>
<dbReference type="GO" id="GO:0016887">
    <property type="term" value="F:ATP hydrolysis activity"/>
    <property type="evidence" value="ECO:0007669"/>
    <property type="project" value="InterPro"/>
</dbReference>
<keyword evidence="2" id="KW-1003">Cell membrane</keyword>
<dbReference type="SUPFAM" id="SSF52540">
    <property type="entry name" value="P-loop containing nucleoside triphosphate hydrolases"/>
    <property type="match status" value="1"/>
</dbReference>
<evidence type="ECO:0000313" key="10">
    <source>
        <dbReference type="EMBL" id="GGC83205.1"/>
    </source>
</evidence>
<dbReference type="InterPro" id="IPR032823">
    <property type="entry name" value="BCA_ABC_TP_C"/>
</dbReference>
<feature type="transmembrane region" description="Helical" evidence="8">
    <location>
        <begin position="119"/>
        <end position="138"/>
    </location>
</feature>
<evidence type="ECO:0000256" key="7">
    <source>
        <dbReference type="ARBA" id="ARBA00023136"/>
    </source>
</evidence>
<keyword evidence="11" id="KW-1185">Reference proteome</keyword>
<dbReference type="PANTHER" id="PTHR30482:SF10">
    <property type="entry name" value="HIGH-AFFINITY BRANCHED-CHAIN AMINO ACID TRANSPORT PROTEIN BRAE"/>
    <property type="match status" value="1"/>
</dbReference>
<dbReference type="GO" id="GO:0015658">
    <property type="term" value="F:branched-chain amino acid transmembrane transporter activity"/>
    <property type="evidence" value="ECO:0007669"/>
    <property type="project" value="InterPro"/>
</dbReference>
<keyword evidence="5" id="KW-0067">ATP-binding</keyword>
<dbReference type="RefSeq" id="WP_188611557.1">
    <property type="nucleotide sequence ID" value="NZ_BMGG01000009.1"/>
</dbReference>
<feature type="domain" description="ABC transporter" evidence="9">
    <location>
        <begin position="350"/>
        <end position="597"/>
    </location>
</feature>
<dbReference type="InterPro" id="IPR027417">
    <property type="entry name" value="P-loop_NTPase"/>
</dbReference>
<gene>
    <name evidence="10" type="ORF">GCM10010994_46360</name>
</gene>
<keyword evidence="6 8" id="KW-1133">Transmembrane helix</keyword>
<reference evidence="10" key="2">
    <citation type="submission" date="2020-09" db="EMBL/GenBank/DDBJ databases">
        <authorList>
            <person name="Sun Q."/>
            <person name="Zhou Y."/>
        </authorList>
    </citation>
    <scope>NUCLEOTIDE SEQUENCE</scope>
    <source>
        <strain evidence="10">CGMCC 1.12919</strain>
    </source>
</reference>
<dbReference type="InterPro" id="IPR001851">
    <property type="entry name" value="ABC_transp_permease"/>
</dbReference>
<dbReference type="GO" id="GO:0005886">
    <property type="term" value="C:plasma membrane"/>
    <property type="evidence" value="ECO:0007669"/>
    <property type="project" value="UniProtKB-SubCell"/>
</dbReference>
<sequence>MASTAPSPTRMRYLPVVAQLAFAAAALSVPFFLSGGSYLLYVATQLGVYVVAAIGLNLLAGYVGQVSLGHAAFLAIGAYATALLTVDHQWSFWAAAVVGIVLSAGLGVLMALPSFRLTTWYFAFITLAFALVFEKMIVEWRGLTKGFAGVIGVPPPQFFGFELGQKALYWLVAGTAIVCFLIVRNMVKSRFGRGFVAVRDTPAAALAAGASPQRLKMLGFIVAAAFAGIAGAFFAVQKTVVTPDDFTADFSIFFLLTVVLGGLGTLWGPVFGALVFFLIPELLHGLESWRMLVYGCILLVLMLFAPQGLVGALNAGVRRLTARPRGAPGAAAATSAAAPVAHPPIAGAALAVEGLKKRFGGVAALDDVAVRAGPGTCCAIVGPNGSGKTTLLNVVGGFYERDEGTVQIDGRETRGMSAQAVAGLGLGRTFQTPRLLNDLSIVDNVLLGAFTRERAWLPEIVLRLPRARREAAALRAEALGYLDFVGIADRAEDLASEVPHGQQRLVEIARALMGGARLLMLDEPAAGLSMVELDKLEQLISRIRDLGATVVIVEHHLDLVASIASHVIVLDRGRVLAAGAPSEVFADPAVQRAYMGERAVQGAPAS</sequence>